<feature type="transmembrane region" description="Helical" evidence="2">
    <location>
        <begin position="605"/>
        <end position="623"/>
    </location>
</feature>
<dbReference type="STRING" id="1437610.BREU_1281"/>
<dbReference type="eggNOG" id="COG3170">
    <property type="taxonomic scope" value="Bacteria"/>
</dbReference>
<dbReference type="InterPro" id="IPR058062">
    <property type="entry name" value="SCO7613_C"/>
</dbReference>
<evidence type="ECO:0000256" key="1">
    <source>
        <dbReference type="SAM" id="MobiDB-lite"/>
    </source>
</evidence>
<feature type="transmembrane region" description="Helical" evidence="2">
    <location>
        <begin position="179"/>
        <end position="198"/>
    </location>
</feature>
<protein>
    <submittedName>
        <fullName evidence="3">Uncharacterized protein</fullName>
    </submittedName>
</protein>
<feature type="transmembrane region" description="Helical" evidence="2">
    <location>
        <begin position="342"/>
        <end position="363"/>
    </location>
</feature>
<organism evidence="3 4">
    <name type="scientific">Bifidobacterium reuteri DSM 23975</name>
    <dbReference type="NCBI Taxonomy" id="1437610"/>
    <lineage>
        <taxon>Bacteria</taxon>
        <taxon>Bacillati</taxon>
        <taxon>Actinomycetota</taxon>
        <taxon>Actinomycetes</taxon>
        <taxon>Bifidobacteriales</taxon>
        <taxon>Bifidobacteriaceae</taxon>
        <taxon>Bifidobacterium</taxon>
    </lineage>
</organism>
<keyword evidence="2" id="KW-0472">Membrane</keyword>
<accession>A0A087CMK5</accession>
<feature type="transmembrane region" description="Helical" evidence="2">
    <location>
        <begin position="555"/>
        <end position="573"/>
    </location>
</feature>
<feature type="region of interest" description="Disordered" evidence="1">
    <location>
        <begin position="432"/>
        <end position="463"/>
    </location>
</feature>
<feature type="transmembrane region" description="Helical" evidence="2">
    <location>
        <begin position="531"/>
        <end position="549"/>
    </location>
</feature>
<name>A0A087CMK5_9BIFI</name>
<keyword evidence="2" id="KW-1133">Transmembrane helix</keyword>
<gene>
    <name evidence="3" type="ORF">BREU_1281</name>
</gene>
<dbReference type="NCBIfam" id="NF047321">
    <property type="entry name" value="SCO7613_CTERM"/>
    <property type="match status" value="1"/>
</dbReference>
<evidence type="ECO:0000256" key="2">
    <source>
        <dbReference type="SAM" id="Phobius"/>
    </source>
</evidence>
<evidence type="ECO:0000313" key="4">
    <source>
        <dbReference type="Proteomes" id="UP000028984"/>
    </source>
</evidence>
<reference evidence="3 4" key="1">
    <citation type="submission" date="2014-03" db="EMBL/GenBank/DDBJ databases">
        <title>Genomics of Bifidobacteria.</title>
        <authorList>
            <person name="Ventura M."/>
            <person name="Milani C."/>
            <person name="Lugli G.A."/>
        </authorList>
    </citation>
    <scope>NUCLEOTIDE SEQUENCE [LARGE SCALE GENOMIC DNA]</scope>
    <source>
        <strain evidence="3 4">DSM 23975</strain>
    </source>
</reference>
<keyword evidence="4" id="KW-1185">Reference proteome</keyword>
<feature type="compositionally biased region" description="Polar residues" evidence="1">
    <location>
        <begin position="117"/>
        <end position="140"/>
    </location>
</feature>
<feature type="transmembrane region" description="Helical" evidence="2">
    <location>
        <begin position="580"/>
        <end position="599"/>
    </location>
</feature>
<feature type="transmembrane region" description="Helical" evidence="2">
    <location>
        <begin position="375"/>
        <end position="391"/>
    </location>
</feature>
<sequence>MLLLVLGVALVTIAVLAFASFAYGLLGDIGRAVSIGVVGAIALAVGMALTNRLRVTAEGLTWAGLAALSIDAPLVSGIPPVTRTIPNGVCTGVLILLVTALAFGLRAIASHLPSNQTATVTDSQPNTQTIPSNAASSTLPDSAGFSEAHAAEYSTEHPVTQPAVRPVPLSPVPLSPIPLRATTLYAMCAIPLAFMSIASSLPTDNHNVEWVLTVEIGSAAALLFAIFVQVPHTSRYADFEWMTSLTAATVGLTAVTFFGYALIMDADPLWLVIIICLIPPALWAAMLVMLHLKPTARTGSTLPPVNRVMPTIGFIWSLSAGSESLLRRVLNGPLGNDQAAQTVADLLMIAITGFAITAATLMFRHTKRFTISKQERVSASVIGSLMMLIVIDSDFTHGSPLPMVVSIVGLVVMLAVTAISWIVAAQPTTTPVAQPAPQSIQQPQQAMPQPAQPQWPQSTLPHGTAPKPLPAEHITVTVFTAITSLTLIYLAVTDPQPYAPMDLFAIMSGATALVIGVRWMQVRPALRSWPALWPALTLLMVPSLLISWFEPLSLPRVLALFAISICALLLGALRGLQAPLVYGTVILVIHVLTVIWPWLAEFSRHYWWVWLLIGGVLLIAAAARYEASMRSMRSIASRISDLR</sequence>
<feature type="transmembrane region" description="Helical" evidence="2">
    <location>
        <begin position="210"/>
        <end position="230"/>
    </location>
</feature>
<feature type="region of interest" description="Disordered" evidence="1">
    <location>
        <begin position="117"/>
        <end position="142"/>
    </location>
</feature>
<feature type="transmembrane region" description="Helical" evidence="2">
    <location>
        <begin position="29"/>
        <end position="48"/>
    </location>
</feature>
<evidence type="ECO:0000313" key="3">
    <source>
        <dbReference type="EMBL" id="KFI84505.1"/>
    </source>
</evidence>
<dbReference type="EMBL" id="JGZK01000017">
    <property type="protein sequence ID" value="KFI84505.1"/>
    <property type="molecule type" value="Genomic_DNA"/>
</dbReference>
<proteinExistence type="predicted"/>
<dbReference type="AlphaFoldDB" id="A0A087CMK5"/>
<feature type="transmembrane region" description="Helical" evidence="2">
    <location>
        <begin position="85"/>
        <end position="105"/>
    </location>
</feature>
<feature type="transmembrane region" description="Helical" evidence="2">
    <location>
        <begin position="498"/>
        <end position="519"/>
    </location>
</feature>
<keyword evidence="2" id="KW-0812">Transmembrane</keyword>
<feature type="transmembrane region" description="Helical" evidence="2">
    <location>
        <begin position="242"/>
        <end position="263"/>
    </location>
</feature>
<comment type="caution">
    <text evidence="3">The sequence shown here is derived from an EMBL/GenBank/DDBJ whole genome shotgun (WGS) entry which is preliminary data.</text>
</comment>
<feature type="transmembrane region" description="Helical" evidence="2">
    <location>
        <begin position="269"/>
        <end position="292"/>
    </location>
</feature>
<feature type="transmembrane region" description="Helical" evidence="2">
    <location>
        <begin position="474"/>
        <end position="492"/>
    </location>
</feature>
<dbReference type="Proteomes" id="UP000028984">
    <property type="component" value="Unassembled WGS sequence"/>
</dbReference>
<feature type="compositionally biased region" description="Low complexity" evidence="1">
    <location>
        <begin position="432"/>
        <end position="457"/>
    </location>
</feature>
<feature type="transmembrane region" description="Helical" evidence="2">
    <location>
        <begin position="60"/>
        <end position="79"/>
    </location>
</feature>
<feature type="transmembrane region" description="Helical" evidence="2">
    <location>
        <begin position="403"/>
        <end position="424"/>
    </location>
</feature>